<evidence type="ECO:0000256" key="3">
    <source>
        <dbReference type="ARBA" id="ARBA00022806"/>
    </source>
</evidence>
<name>A0A8J6H890_TENMO</name>
<dbReference type="EMBL" id="JABDTM020027746">
    <property type="protein sequence ID" value="KAH0810044.1"/>
    <property type="molecule type" value="Genomic_DNA"/>
</dbReference>
<dbReference type="PANTHER" id="PTHR24031">
    <property type="entry name" value="RNA HELICASE"/>
    <property type="match status" value="1"/>
</dbReference>
<keyword evidence="1 7" id="KW-0547">Nucleotide-binding</keyword>
<dbReference type="InterPro" id="IPR014014">
    <property type="entry name" value="RNA_helicase_DEAD_Q_motif"/>
</dbReference>
<proteinExistence type="inferred from homology"/>
<dbReference type="CDD" id="cd18787">
    <property type="entry name" value="SF2_C_DEAD"/>
    <property type="match status" value="1"/>
</dbReference>
<dbReference type="EC" id="3.6.4.13" evidence="8"/>
<evidence type="ECO:0000256" key="1">
    <source>
        <dbReference type="ARBA" id="ARBA00022741"/>
    </source>
</evidence>
<feature type="region of interest" description="Disordered" evidence="9">
    <location>
        <begin position="1"/>
        <end position="52"/>
    </location>
</feature>
<organism evidence="13 14">
    <name type="scientific">Tenebrio molitor</name>
    <name type="common">Yellow mealworm beetle</name>
    <dbReference type="NCBI Taxonomy" id="7067"/>
    <lineage>
        <taxon>Eukaryota</taxon>
        <taxon>Metazoa</taxon>
        <taxon>Ecdysozoa</taxon>
        <taxon>Arthropoda</taxon>
        <taxon>Hexapoda</taxon>
        <taxon>Insecta</taxon>
        <taxon>Pterygota</taxon>
        <taxon>Neoptera</taxon>
        <taxon>Endopterygota</taxon>
        <taxon>Coleoptera</taxon>
        <taxon>Polyphaga</taxon>
        <taxon>Cucujiformia</taxon>
        <taxon>Tenebrionidae</taxon>
        <taxon>Tenebrio</taxon>
    </lineage>
</organism>
<dbReference type="InterPro" id="IPR001650">
    <property type="entry name" value="Helicase_C-like"/>
</dbReference>
<comment type="function">
    <text evidence="8">RNA helicase.</text>
</comment>
<protein>
    <recommendedName>
        <fullName evidence="8">ATP-dependent RNA helicase</fullName>
        <ecNumber evidence="8">3.6.4.13</ecNumber>
    </recommendedName>
</protein>
<dbReference type="GO" id="GO:0003724">
    <property type="term" value="F:RNA helicase activity"/>
    <property type="evidence" value="ECO:0007669"/>
    <property type="project" value="UniProtKB-EC"/>
</dbReference>
<feature type="domain" description="Helicase ATP-binding" evidence="10">
    <location>
        <begin position="172"/>
        <end position="388"/>
    </location>
</feature>
<feature type="compositionally biased region" description="Basic and acidic residues" evidence="9">
    <location>
        <begin position="29"/>
        <end position="39"/>
    </location>
</feature>
<feature type="short sequence motif" description="Q motif" evidence="6">
    <location>
        <begin position="141"/>
        <end position="169"/>
    </location>
</feature>
<reference evidence="13" key="2">
    <citation type="submission" date="2021-08" db="EMBL/GenBank/DDBJ databases">
        <authorList>
            <person name="Eriksson T."/>
        </authorList>
    </citation>
    <scope>NUCLEOTIDE SEQUENCE</scope>
    <source>
        <strain evidence="13">Stoneville</strain>
        <tissue evidence="13">Whole head</tissue>
    </source>
</reference>
<keyword evidence="2 7" id="KW-0378">Hydrolase</keyword>
<dbReference type="Gene3D" id="3.40.50.300">
    <property type="entry name" value="P-loop containing nucleotide triphosphate hydrolases"/>
    <property type="match status" value="2"/>
</dbReference>
<comment type="caution">
    <text evidence="13">The sequence shown here is derived from an EMBL/GenBank/DDBJ whole genome shotgun (WGS) entry which is preliminary data.</text>
</comment>
<accession>A0A8J6H890</accession>
<dbReference type="SMART" id="SM01178">
    <property type="entry name" value="DUF4217"/>
    <property type="match status" value="1"/>
</dbReference>
<dbReference type="AlphaFoldDB" id="A0A8J6H890"/>
<reference evidence="13" key="1">
    <citation type="journal article" date="2020" name="J Insects Food Feed">
        <title>The yellow mealworm (Tenebrio molitor) genome: a resource for the emerging insects as food and feed industry.</title>
        <authorList>
            <person name="Eriksson T."/>
            <person name="Andere A."/>
            <person name="Kelstrup H."/>
            <person name="Emery V."/>
            <person name="Picard C."/>
        </authorList>
    </citation>
    <scope>NUCLEOTIDE SEQUENCE</scope>
    <source>
        <strain evidence="13">Stoneville</strain>
        <tissue evidence="13">Whole head</tissue>
    </source>
</reference>
<dbReference type="Pfam" id="PF00270">
    <property type="entry name" value="DEAD"/>
    <property type="match status" value="1"/>
</dbReference>
<evidence type="ECO:0000259" key="12">
    <source>
        <dbReference type="PROSITE" id="PS51195"/>
    </source>
</evidence>
<dbReference type="GO" id="GO:0005524">
    <property type="term" value="F:ATP binding"/>
    <property type="evidence" value="ECO:0007669"/>
    <property type="project" value="UniProtKB-UniRule"/>
</dbReference>
<evidence type="ECO:0000256" key="6">
    <source>
        <dbReference type="PROSITE-ProRule" id="PRU00552"/>
    </source>
</evidence>
<feature type="region of interest" description="Disordered" evidence="9">
    <location>
        <begin position="701"/>
        <end position="744"/>
    </location>
</feature>
<evidence type="ECO:0000256" key="8">
    <source>
        <dbReference type="RuleBase" id="RU365068"/>
    </source>
</evidence>
<dbReference type="GO" id="GO:0010468">
    <property type="term" value="P:regulation of gene expression"/>
    <property type="evidence" value="ECO:0007669"/>
    <property type="project" value="UniProtKB-ARBA"/>
</dbReference>
<sequence length="744" mass="84055">MTSFEFTWNSNDKPTGKVFARKKTTGSKLPKEKSDRITSEAKTNLAKTSQSTNEIPISRKSIQLENVQVSDETLGYVKRKQKKDKLAIKNVQIESDETSKDVVHKTSNTSYSLFSMRRKEIYVNTDIPGKSVVEKVFSAEKKFSDLEIHKYLVANLEKSGFTTLTKVQEKCIPEILAGKNVLTRSQTGSGKTLAYAVPILNALQSINPRLQRQDGVQAIIVVPTRELALQTHELFGKINTFQWIVVGHLCGGENRKTEKDRLRKGVHVVIGTPGRLLDHISHTTAFTTNNVRCLVLDEADRLLDMGFKKDIVKLVEELDRSKTNAEYDPMSLLKGNKSKEETSEASDEAICSLRNPKSKTRQTILLSATLNKGIAELADFTMKDHVYVDSMDDSYKLNPAHMVIPNTVKQEFIVTYVKHKLFTLSAILLAKAKHKVFVFMATSQMVDYHYDLFRKYLVNMPKNRGQMKIGEVSLLENSDFEDSDEEEEVVLDTEFFKLHGSMDQSKRKEVFSGFRAAKKGVLLCTDVAARGVDVPEADCIIQYTGPQTDEDYLHRVGRTGRAGKSGSALIFLTHEEQEYIARLQDHKVFLKERKPEDFLHHLCVVMEEPDQEKAATALQRRYEAALSKDKDLRRAACFAYSSWSRFYNTYPTKLRSIFNFKNVNLGHYVTSFALKETPSAVAKIVRGQLTTAEPRRLNKKLATHHGSPPIHDRKWNRQYTAAPGGGSIPDHVAPSTLLLSSRPI</sequence>
<comment type="similarity">
    <text evidence="7">Belongs to the DEAD box helicase family.</text>
</comment>
<feature type="domain" description="DEAD-box RNA helicase Q" evidence="12">
    <location>
        <begin position="141"/>
        <end position="169"/>
    </location>
</feature>
<dbReference type="Pfam" id="PF00271">
    <property type="entry name" value="Helicase_C"/>
    <property type="match status" value="1"/>
</dbReference>
<dbReference type="PROSITE" id="PS51195">
    <property type="entry name" value="Q_MOTIF"/>
    <property type="match status" value="1"/>
</dbReference>
<gene>
    <name evidence="13" type="ORF">GEV33_012747</name>
</gene>
<dbReference type="PROSITE" id="PS00039">
    <property type="entry name" value="DEAD_ATP_HELICASE"/>
    <property type="match status" value="1"/>
</dbReference>
<feature type="compositionally biased region" description="Polar residues" evidence="9">
    <location>
        <begin position="40"/>
        <end position="52"/>
    </location>
</feature>
<dbReference type="InterPro" id="IPR014001">
    <property type="entry name" value="Helicase_ATP-bd"/>
</dbReference>
<keyword evidence="14" id="KW-1185">Reference proteome</keyword>
<dbReference type="Pfam" id="PF13959">
    <property type="entry name" value="CTE_SPB4"/>
    <property type="match status" value="1"/>
</dbReference>
<evidence type="ECO:0000313" key="14">
    <source>
        <dbReference type="Proteomes" id="UP000719412"/>
    </source>
</evidence>
<evidence type="ECO:0000256" key="7">
    <source>
        <dbReference type="RuleBase" id="RU000492"/>
    </source>
</evidence>
<evidence type="ECO:0000259" key="11">
    <source>
        <dbReference type="PROSITE" id="PS51194"/>
    </source>
</evidence>
<dbReference type="InterPro" id="IPR025313">
    <property type="entry name" value="SPB4-like_CTE"/>
</dbReference>
<evidence type="ECO:0000256" key="5">
    <source>
        <dbReference type="ARBA" id="ARBA00022884"/>
    </source>
</evidence>
<comment type="catalytic activity">
    <reaction evidence="8">
        <text>ATP + H2O = ADP + phosphate + H(+)</text>
        <dbReference type="Rhea" id="RHEA:13065"/>
        <dbReference type="ChEBI" id="CHEBI:15377"/>
        <dbReference type="ChEBI" id="CHEBI:15378"/>
        <dbReference type="ChEBI" id="CHEBI:30616"/>
        <dbReference type="ChEBI" id="CHEBI:43474"/>
        <dbReference type="ChEBI" id="CHEBI:456216"/>
        <dbReference type="EC" id="3.6.4.13"/>
    </reaction>
</comment>
<evidence type="ECO:0000256" key="9">
    <source>
        <dbReference type="SAM" id="MobiDB-lite"/>
    </source>
</evidence>
<feature type="domain" description="Helicase C-terminal" evidence="11">
    <location>
        <begin position="423"/>
        <end position="605"/>
    </location>
</feature>
<dbReference type="GO" id="GO:0003723">
    <property type="term" value="F:RNA binding"/>
    <property type="evidence" value="ECO:0007669"/>
    <property type="project" value="UniProtKB-UniRule"/>
</dbReference>
<dbReference type="GO" id="GO:0016787">
    <property type="term" value="F:hydrolase activity"/>
    <property type="evidence" value="ECO:0007669"/>
    <property type="project" value="UniProtKB-KW"/>
</dbReference>
<dbReference type="InterPro" id="IPR027417">
    <property type="entry name" value="P-loop_NTPase"/>
</dbReference>
<dbReference type="SUPFAM" id="SSF52540">
    <property type="entry name" value="P-loop containing nucleoside triphosphate hydrolases"/>
    <property type="match status" value="1"/>
</dbReference>
<feature type="compositionally biased region" description="Polar residues" evidence="9">
    <location>
        <begin position="1"/>
        <end position="13"/>
    </location>
</feature>
<dbReference type="InterPro" id="IPR000629">
    <property type="entry name" value="RNA-helicase_DEAD-box_CS"/>
</dbReference>
<dbReference type="SMART" id="SM00490">
    <property type="entry name" value="HELICc"/>
    <property type="match status" value="1"/>
</dbReference>
<evidence type="ECO:0000256" key="2">
    <source>
        <dbReference type="ARBA" id="ARBA00022801"/>
    </source>
</evidence>
<keyword evidence="5 8" id="KW-0694">RNA-binding</keyword>
<dbReference type="SMART" id="SM00487">
    <property type="entry name" value="DEXDc"/>
    <property type="match status" value="1"/>
</dbReference>
<keyword evidence="3 7" id="KW-0347">Helicase</keyword>
<dbReference type="PROSITE" id="PS51192">
    <property type="entry name" value="HELICASE_ATP_BIND_1"/>
    <property type="match status" value="1"/>
</dbReference>
<dbReference type="Proteomes" id="UP000719412">
    <property type="component" value="Unassembled WGS sequence"/>
</dbReference>
<evidence type="ECO:0000256" key="4">
    <source>
        <dbReference type="ARBA" id="ARBA00022840"/>
    </source>
</evidence>
<dbReference type="InterPro" id="IPR011545">
    <property type="entry name" value="DEAD/DEAH_box_helicase_dom"/>
</dbReference>
<evidence type="ECO:0000313" key="13">
    <source>
        <dbReference type="EMBL" id="KAH0810044.1"/>
    </source>
</evidence>
<dbReference type="PROSITE" id="PS51194">
    <property type="entry name" value="HELICASE_CTER"/>
    <property type="match status" value="1"/>
</dbReference>
<evidence type="ECO:0000259" key="10">
    <source>
        <dbReference type="PROSITE" id="PS51192"/>
    </source>
</evidence>
<comment type="domain">
    <text evidence="8">The Q motif is unique to and characteristic of the DEAD box family of RNA helicases and controls ATP binding and hydrolysis.</text>
</comment>
<keyword evidence="4 7" id="KW-0067">ATP-binding</keyword>